<accession>A0A1E2RXW2</accession>
<protein>
    <recommendedName>
        <fullName evidence="3">TNase-like domain-containing protein</fullName>
    </recommendedName>
</protein>
<keyword evidence="2" id="KW-1133">Transmembrane helix</keyword>
<evidence type="ECO:0000256" key="2">
    <source>
        <dbReference type="SAM" id="Phobius"/>
    </source>
</evidence>
<dbReference type="AlphaFoldDB" id="A0A1E2RXW2"/>
<dbReference type="Proteomes" id="UP000095087">
    <property type="component" value="Unassembled WGS sequence"/>
</dbReference>
<dbReference type="InterPro" id="IPR035437">
    <property type="entry name" value="SNase_OB-fold_sf"/>
</dbReference>
<reference evidence="4 5" key="1">
    <citation type="submission" date="2016-07" db="EMBL/GenBank/DDBJ databases">
        <title>Draft genome sequence of Methyloligella halotolerans C2T (VKM B-2706T=CCUG 61687T=DSM 25045T), a halotolerant polyhydroxybutyrate accumulating methylotroph.</title>
        <authorList>
            <person name="Vasilenko O.V."/>
            <person name="Doronina N.V."/>
            <person name="Poroshina M.N."/>
            <person name="Tarlachkov S.V."/>
            <person name="Trotsenko Y.A."/>
        </authorList>
    </citation>
    <scope>NUCLEOTIDE SEQUENCE [LARGE SCALE GENOMIC DNA]</scope>
    <source>
        <strain evidence="4 5">VKM B-2706</strain>
    </source>
</reference>
<sequence>MLLLARLAALSVGIAVLMLFVLPRLVEGPQTDADGRPSDVKIAKNTTWDNTTLNNTTPDGTASTSADKPSPGPASQPSTAWGERAPTPEAEQSRDAERSSAQSAGASRLTEASPEVQRFAAIEKDHAITLKPPGRKRFYRVIVRDAGTLKTGNHIIHLQGIAVREEDETCKDEDGTSWPCGIRARAALTRLIRGRAVVCDLPRTGDEAEFTSRCRIGETDLSLWMVEQGWAKPATDTDDTFAKARDKAKEAKLGLWGGPRQGRAAPTMSEPVPVFEQEPIYEESDPLYPDSEPIYDQ</sequence>
<dbReference type="EMBL" id="MASI01000004">
    <property type="protein sequence ID" value="ODA67064.1"/>
    <property type="molecule type" value="Genomic_DNA"/>
</dbReference>
<feature type="compositionally biased region" description="Polar residues" evidence="1">
    <location>
        <begin position="58"/>
        <end position="79"/>
    </location>
</feature>
<evidence type="ECO:0000313" key="5">
    <source>
        <dbReference type="Proteomes" id="UP000095087"/>
    </source>
</evidence>
<keyword evidence="5" id="KW-1185">Reference proteome</keyword>
<keyword evidence="2" id="KW-0812">Transmembrane</keyword>
<dbReference type="SUPFAM" id="SSF50199">
    <property type="entry name" value="Staphylococcal nuclease"/>
    <property type="match status" value="1"/>
</dbReference>
<evidence type="ECO:0000256" key="1">
    <source>
        <dbReference type="SAM" id="MobiDB-lite"/>
    </source>
</evidence>
<dbReference type="OrthoDB" id="9810674at2"/>
<proteinExistence type="predicted"/>
<dbReference type="STRING" id="1177755.A7A08_01808"/>
<feature type="region of interest" description="Disordered" evidence="1">
    <location>
        <begin position="253"/>
        <end position="297"/>
    </location>
</feature>
<dbReference type="Pfam" id="PF00565">
    <property type="entry name" value="SNase"/>
    <property type="match status" value="1"/>
</dbReference>
<feature type="compositionally biased region" description="Basic and acidic residues" evidence="1">
    <location>
        <begin position="33"/>
        <end position="42"/>
    </location>
</feature>
<feature type="domain" description="TNase-like" evidence="3">
    <location>
        <begin position="135"/>
        <end position="258"/>
    </location>
</feature>
<feature type="region of interest" description="Disordered" evidence="1">
    <location>
        <begin position="28"/>
        <end position="114"/>
    </location>
</feature>
<gene>
    <name evidence="4" type="ORF">A7A08_01808</name>
</gene>
<evidence type="ECO:0000259" key="3">
    <source>
        <dbReference type="SMART" id="SM00318"/>
    </source>
</evidence>
<dbReference type="RefSeq" id="WP_069095097.1">
    <property type="nucleotide sequence ID" value="NZ_MASI01000004.1"/>
</dbReference>
<evidence type="ECO:0000313" key="4">
    <source>
        <dbReference type="EMBL" id="ODA67064.1"/>
    </source>
</evidence>
<dbReference type="InterPro" id="IPR016071">
    <property type="entry name" value="Staphylococal_nuclease_OB-fold"/>
</dbReference>
<organism evidence="4 5">
    <name type="scientific">Methyloligella halotolerans</name>
    <dbReference type="NCBI Taxonomy" id="1177755"/>
    <lineage>
        <taxon>Bacteria</taxon>
        <taxon>Pseudomonadati</taxon>
        <taxon>Pseudomonadota</taxon>
        <taxon>Alphaproteobacteria</taxon>
        <taxon>Hyphomicrobiales</taxon>
        <taxon>Hyphomicrobiaceae</taxon>
        <taxon>Methyloligella</taxon>
    </lineage>
</organism>
<dbReference type="Gene3D" id="2.40.50.90">
    <property type="match status" value="1"/>
</dbReference>
<comment type="caution">
    <text evidence="4">The sequence shown here is derived from an EMBL/GenBank/DDBJ whole genome shotgun (WGS) entry which is preliminary data.</text>
</comment>
<dbReference type="SMART" id="SM00318">
    <property type="entry name" value="SNc"/>
    <property type="match status" value="1"/>
</dbReference>
<feature type="transmembrane region" description="Helical" evidence="2">
    <location>
        <begin position="7"/>
        <end position="26"/>
    </location>
</feature>
<keyword evidence="2" id="KW-0472">Membrane</keyword>
<feature type="compositionally biased region" description="Low complexity" evidence="1">
    <location>
        <begin position="45"/>
        <end position="57"/>
    </location>
</feature>
<name>A0A1E2RXW2_9HYPH</name>